<dbReference type="PROSITE" id="PS50835">
    <property type="entry name" value="IG_LIKE"/>
    <property type="match status" value="1"/>
</dbReference>
<dbReference type="InterPro" id="IPR036179">
    <property type="entry name" value="Ig-like_dom_sf"/>
</dbReference>
<keyword evidence="5" id="KW-0325">Glycoprotein</keyword>
<evidence type="ECO:0000256" key="1">
    <source>
        <dbReference type="ARBA" id="ARBA00004370"/>
    </source>
</evidence>
<dbReference type="SMART" id="SM00409">
    <property type="entry name" value="IG"/>
    <property type="match status" value="1"/>
</dbReference>
<keyword evidence="3" id="KW-0472">Membrane</keyword>
<keyword evidence="2 7" id="KW-0732">Signal</keyword>
<dbReference type="FunFam" id="2.60.40.10:FF:000142">
    <property type="entry name" value="V-set domain-containing T-cell activation inhibitor 1"/>
    <property type="match status" value="1"/>
</dbReference>
<organism evidence="9 10">
    <name type="scientific">Latimeria chalumnae</name>
    <name type="common">Coelacanth</name>
    <dbReference type="NCBI Taxonomy" id="7897"/>
    <lineage>
        <taxon>Eukaryota</taxon>
        <taxon>Metazoa</taxon>
        <taxon>Chordata</taxon>
        <taxon>Craniata</taxon>
        <taxon>Vertebrata</taxon>
        <taxon>Euteleostomi</taxon>
        <taxon>Coelacanthiformes</taxon>
        <taxon>Coelacanthidae</taxon>
        <taxon>Latimeria</taxon>
    </lineage>
</organism>
<evidence type="ECO:0000256" key="6">
    <source>
        <dbReference type="ARBA" id="ARBA00023319"/>
    </source>
</evidence>
<dbReference type="Pfam" id="PF07686">
    <property type="entry name" value="V-set"/>
    <property type="match status" value="1"/>
</dbReference>
<dbReference type="GO" id="GO:0001817">
    <property type="term" value="P:regulation of cytokine production"/>
    <property type="evidence" value="ECO:0007669"/>
    <property type="project" value="TreeGrafter"/>
</dbReference>
<accession>H2ZVB7</accession>
<comment type="subcellular location">
    <subcellularLocation>
        <location evidence="1">Membrane</location>
    </subcellularLocation>
</comment>
<sequence length="143" mass="15941">TVYLNHLFAFLVFSLISVQPTILSSKTSFSVNCYDQPVRVDPGQDAVLNCNVIPSLPLEGLEVEWIEAASGKMVHLYLDGEDAPESQHYDYRDRTELFNDQIPNGNVSLKLKNVNSNNAGRYRCTVTFESQSVQADAELKVNG</sequence>
<dbReference type="GO" id="GO:1903037">
    <property type="term" value="P:regulation of leukocyte cell-cell adhesion"/>
    <property type="evidence" value="ECO:0007669"/>
    <property type="project" value="UniProtKB-ARBA"/>
</dbReference>
<dbReference type="GO" id="GO:0050863">
    <property type="term" value="P:regulation of T cell activation"/>
    <property type="evidence" value="ECO:0007669"/>
    <property type="project" value="UniProtKB-ARBA"/>
</dbReference>
<dbReference type="Gene3D" id="2.60.40.10">
    <property type="entry name" value="Immunoglobulins"/>
    <property type="match status" value="1"/>
</dbReference>
<dbReference type="Ensembl" id="ENSLACT00000001350.1">
    <property type="protein sequence ID" value="ENSLACP00000001338.1"/>
    <property type="gene ID" value="ENSLACG00000001201.1"/>
</dbReference>
<evidence type="ECO:0000259" key="8">
    <source>
        <dbReference type="PROSITE" id="PS50835"/>
    </source>
</evidence>
<dbReference type="InterPro" id="IPR007110">
    <property type="entry name" value="Ig-like_dom"/>
</dbReference>
<evidence type="ECO:0000256" key="5">
    <source>
        <dbReference type="ARBA" id="ARBA00023180"/>
    </source>
</evidence>
<dbReference type="GeneTree" id="ENSGT01120000271914"/>
<dbReference type="InterPro" id="IPR003599">
    <property type="entry name" value="Ig_sub"/>
</dbReference>
<dbReference type="GO" id="GO:0009897">
    <property type="term" value="C:external side of plasma membrane"/>
    <property type="evidence" value="ECO:0007669"/>
    <property type="project" value="TreeGrafter"/>
</dbReference>
<reference evidence="9" key="2">
    <citation type="submission" date="2025-08" db="UniProtKB">
        <authorList>
            <consortium name="Ensembl"/>
        </authorList>
    </citation>
    <scope>IDENTIFICATION</scope>
</reference>
<dbReference type="GO" id="GO:0050852">
    <property type="term" value="P:T cell receptor signaling pathway"/>
    <property type="evidence" value="ECO:0007669"/>
    <property type="project" value="TreeGrafter"/>
</dbReference>
<dbReference type="InterPro" id="IPR013783">
    <property type="entry name" value="Ig-like_fold"/>
</dbReference>
<dbReference type="AlphaFoldDB" id="H2ZVB7"/>
<evidence type="ECO:0000313" key="10">
    <source>
        <dbReference type="Proteomes" id="UP000008672"/>
    </source>
</evidence>
<dbReference type="Proteomes" id="UP000008672">
    <property type="component" value="Unassembled WGS sequence"/>
</dbReference>
<dbReference type="eggNOG" id="ENOG502SQC1">
    <property type="taxonomic scope" value="Eukaryota"/>
</dbReference>
<reference evidence="9" key="3">
    <citation type="submission" date="2025-09" db="UniProtKB">
        <authorList>
            <consortium name="Ensembl"/>
        </authorList>
    </citation>
    <scope>IDENTIFICATION</scope>
</reference>
<dbReference type="SUPFAM" id="SSF48726">
    <property type="entry name" value="Immunoglobulin"/>
    <property type="match status" value="1"/>
</dbReference>
<evidence type="ECO:0000256" key="3">
    <source>
        <dbReference type="ARBA" id="ARBA00023136"/>
    </source>
</evidence>
<dbReference type="GO" id="GO:0005102">
    <property type="term" value="F:signaling receptor binding"/>
    <property type="evidence" value="ECO:0007669"/>
    <property type="project" value="TreeGrafter"/>
</dbReference>
<name>H2ZVB7_LATCH</name>
<dbReference type="EMBL" id="AFYH01267963">
    <property type="status" value="NOT_ANNOTATED_CDS"/>
    <property type="molecule type" value="Genomic_DNA"/>
</dbReference>
<evidence type="ECO:0000256" key="2">
    <source>
        <dbReference type="ARBA" id="ARBA00022729"/>
    </source>
</evidence>
<dbReference type="PANTHER" id="PTHR24100">
    <property type="entry name" value="BUTYROPHILIN"/>
    <property type="match status" value="1"/>
</dbReference>
<keyword evidence="6" id="KW-0393">Immunoglobulin domain</keyword>
<dbReference type="InParanoid" id="H2ZVB7"/>
<dbReference type="HOGENOM" id="CLU_013137_10_4_1"/>
<reference evidence="10" key="1">
    <citation type="submission" date="2011-08" db="EMBL/GenBank/DDBJ databases">
        <title>The draft genome of Latimeria chalumnae.</title>
        <authorList>
            <person name="Di Palma F."/>
            <person name="Alfoldi J."/>
            <person name="Johnson J."/>
            <person name="Berlin A."/>
            <person name="Gnerre S."/>
            <person name="Jaffe D."/>
            <person name="MacCallum I."/>
            <person name="Young S."/>
            <person name="Walker B.J."/>
            <person name="Lander E."/>
            <person name="Lindblad-Toh K."/>
        </authorList>
    </citation>
    <scope>NUCLEOTIDE SEQUENCE [LARGE SCALE GENOMIC DNA]</scope>
    <source>
        <strain evidence="10">Wild caught</strain>
    </source>
</reference>
<dbReference type="PANTHER" id="PTHR24100:SF151">
    <property type="entry name" value="ICOS LIGAND"/>
    <property type="match status" value="1"/>
</dbReference>
<feature type="chain" id="PRO_5003579295" description="Ig-like domain-containing protein" evidence="7">
    <location>
        <begin position="25"/>
        <end position="143"/>
    </location>
</feature>
<dbReference type="InterPro" id="IPR013106">
    <property type="entry name" value="Ig_V-set"/>
</dbReference>
<feature type="signal peptide" evidence="7">
    <location>
        <begin position="1"/>
        <end position="24"/>
    </location>
</feature>
<proteinExistence type="predicted"/>
<evidence type="ECO:0000256" key="7">
    <source>
        <dbReference type="SAM" id="SignalP"/>
    </source>
</evidence>
<keyword evidence="4" id="KW-1015">Disulfide bond</keyword>
<protein>
    <recommendedName>
        <fullName evidence="8">Ig-like domain-containing protein</fullName>
    </recommendedName>
</protein>
<dbReference type="InterPro" id="IPR050504">
    <property type="entry name" value="IgSF_BTN/MOG"/>
</dbReference>
<feature type="domain" description="Ig-like" evidence="8">
    <location>
        <begin position="20"/>
        <end position="140"/>
    </location>
</feature>
<dbReference type="OMA" id="APESQHY"/>
<evidence type="ECO:0000313" key="9">
    <source>
        <dbReference type="Ensembl" id="ENSLACP00000001338.1"/>
    </source>
</evidence>
<evidence type="ECO:0000256" key="4">
    <source>
        <dbReference type="ARBA" id="ARBA00023157"/>
    </source>
</evidence>
<keyword evidence="10" id="KW-1185">Reference proteome</keyword>